<dbReference type="EMBL" id="JAIFTH010000490">
    <property type="protein sequence ID" value="KAG9509410.1"/>
    <property type="molecule type" value="Genomic_DNA"/>
</dbReference>
<dbReference type="Pfam" id="PF03301">
    <property type="entry name" value="Trp_dioxygenase"/>
    <property type="match status" value="2"/>
</dbReference>
<proteinExistence type="inferred from homology"/>
<reference evidence="2 3" key="1">
    <citation type="submission" date="2020-10" db="EMBL/GenBank/DDBJ databases">
        <authorList>
            <person name="Klimov P.B."/>
            <person name="Dyachkov S.M."/>
            <person name="Chetverikov P.E."/>
        </authorList>
    </citation>
    <scope>NUCLEOTIDE SEQUENCE [LARGE SCALE GENOMIC DNA]</scope>
    <source>
        <strain evidence="2">BMOC 18-1129-001#AD2665</strain>
        <tissue evidence="2">Entire mites</tissue>
    </source>
</reference>
<keyword evidence="3" id="KW-1185">Reference proteome</keyword>
<gene>
    <name evidence="2" type="ORF">GZH46_02076</name>
</gene>
<protein>
    <submittedName>
        <fullName evidence="2">Tryptophan 2,3-dioxygenase</fullName>
    </submittedName>
</protein>
<organism evidence="2 3">
    <name type="scientific">Fragariocoptes setiger</name>
    <dbReference type="NCBI Taxonomy" id="1670756"/>
    <lineage>
        <taxon>Eukaryota</taxon>
        <taxon>Metazoa</taxon>
        <taxon>Ecdysozoa</taxon>
        <taxon>Arthropoda</taxon>
        <taxon>Chelicerata</taxon>
        <taxon>Arachnida</taxon>
        <taxon>Acari</taxon>
        <taxon>Acariformes</taxon>
        <taxon>Trombidiformes</taxon>
        <taxon>Prostigmata</taxon>
        <taxon>Eupodina</taxon>
        <taxon>Eriophyoidea</taxon>
        <taxon>Phytoptidae</taxon>
        <taxon>Fragariocoptes</taxon>
    </lineage>
</organism>
<evidence type="ECO:0000313" key="3">
    <source>
        <dbReference type="Proteomes" id="UP000825002"/>
    </source>
</evidence>
<feature type="region of interest" description="Disordered" evidence="1">
    <location>
        <begin position="272"/>
        <end position="295"/>
    </location>
</feature>
<sequence>MSSVGQQAAEATVAAAQATNNEATGGGCPMMSRNHSTEAQQQRLQQQQLAVKAGKKWHEPDAGMLYGEYLQLEQLLACQAPVTRVKFTQHRRVEVHDEHLFIITHQAYELWFKQIIIELDSVRSLLSDDKVDEANMLKISSRLNRIIVILKLLTEQFTILETMTPLDFMDFRDYLAPASGFQSVQFRLIENKLGIKNELRTNYKSSNNHYLGVFKDPEIIRQIRVSESEPSLCQLIERWLERTPGLEPEGFNFWQKYHDCIDKNLDTIMQQSRQAKQTADELKHKHSDNRCSPAANDDDELHEMIVFHEQLSKDLEEDYKRKKALFDSIFDQQVHQQMLSRGERRFSHKAMQGALMISLYRDEPRFNQPWQLMNMLVDIDAYLTKWRQNHAQMVLRMIGSQQVGTGGSSGYHYLRTTISVRYNVFVDLCNLSTFLIPRDMIPELTPDMKKRLSSNGEPH</sequence>
<feature type="region of interest" description="Disordered" evidence="1">
    <location>
        <begin position="20"/>
        <end position="43"/>
    </location>
</feature>
<dbReference type="Gene3D" id="1.20.58.480">
    <property type="match status" value="1"/>
</dbReference>
<dbReference type="PANTHER" id="PTHR10138">
    <property type="entry name" value="TRYPTOPHAN 2,3-DIOXYGENASE"/>
    <property type="match status" value="1"/>
</dbReference>
<accession>A0ABQ7S7K5</accession>
<name>A0ABQ7S7K5_9ACAR</name>
<evidence type="ECO:0000313" key="2">
    <source>
        <dbReference type="EMBL" id="KAG9509410.1"/>
    </source>
</evidence>
<dbReference type="PANTHER" id="PTHR10138:SF0">
    <property type="entry name" value="TRYPTOPHAN 2,3-DIOXYGENASE"/>
    <property type="match status" value="1"/>
</dbReference>
<dbReference type="InterPro" id="IPR037217">
    <property type="entry name" value="Trp/Indoleamine_2_3_dOase-like"/>
</dbReference>
<comment type="caution">
    <text evidence="2">The sequence shown here is derived from an EMBL/GenBank/DDBJ whole genome shotgun (WGS) entry which is preliminary data.</text>
</comment>
<dbReference type="Proteomes" id="UP000825002">
    <property type="component" value="Unassembled WGS sequence"/>
</dbReference>
<dbReference type="Gene3D" id="1.10.287.3810">
    <property type="match status" value="1"/>
</dbReference>
<dbReference type="SUPFAM" id="SSF140959">
    <property type="entry name" value="Indolic compounds 2,3-dioxygenase-like"/>
    <property type="match status" value="1"/>
</dbReference>
<dbReference type="HAMAP" id="MF_01972">
    <property type="entry name" value="T23O"/>
    <property type="match status" value="1"/>
</dbReference>
<feature type="non-terminal residue" evidence="2">
    <location>
        <position position="459"/>
    </location>
</feature>
<evidence type="ECO:0000256" key="1">
    <source>
        <dbReference type="SAM" id="MobiDB-lite"/>
    </source>
</evidence>
<dbReference type="InterPro" id="IPR004981">
    <property type="entry name" value="Trp_2_3_dOase"/>
</dbReference>